<organism evidence="3 4">
    <name type="scientific">Zoarces viviparus</name>
    <name type="common">Viviparous eelpout</name>
    <name type="synonym">Blennius viviparus</name>
    <dbReference type="NCBI Taxonomy" id="48416"/>
    <lineage>
        <taxon>Eukaryota</taxon>
        <taxon>Metazoa</taxon>
        <taxon>Chordata</taxon>
        <taxon>Craniata</taxon>
        <taxon>Vertebrata</taxon>
        <taxon>Euteleostomi</taxon>
        <taxon>Actinopterygii</taxon>
        <taxon>Neopterygii</taxon>
        <taxon>Teleostei</taxon>
        <taxon>Neoteleostei</taxon>
        <taxon>Acanthomorphata</taxon>
        <taxon>Eupercaria</taxon>
        <taxon>Perciformes</taxon>
        <taxon>Cottioidei</taxon>
        <taxon>Zoarcales</taxon>
        <taxon>Zoarcidae</taxon>
        <taxon>Zoarcinae</taxon>
        <taxon>Zoarces</taxon>
    </lineage>
</organism>
<dbReference type="Proteomes" id="UP001488805">
    <property type="component" value="Unassembled WGS sequence"/>
</dbReference>
<evidence type="ECO:0000313" key="4">
    <source>
        <dbReference type="Proteomes" id="UP001488805"/>
    </source>
</evidence>
<reference evidence="3 4" key="1">
    <citation type="journal article" date="2024" name="Genome Biol. Evol.">
        <title>Chromosome-level genome assembly of the viviparous eelpout Zoarces viviparus.</title>
        <authorList>
            <person name="Fuhrmann N."/>
            <person name="Brasseur M.V."/>
            <person name="Bakowski C.E."/>
            <person name="Podsiadlowski L."/>
            <person name="Prost S."/>
            <person name="Krehenwinkel H."/>
            <person name="Mayer C."/>
        </authorList>
    </citation>
    <scope>NUCLEOTIDE SEQUENCE [LARGE SCALE GENOMIC DNA]</scope>
    <source>
        <strain evidence="3">NO-MEL_2022_Ind0_liver</strain>
    </source>
</reference>
<evidence type="ECO:0000313" key="3">
    <source>
        <dbReference type="EMBL" id="KAK9532822.1"/>
    </source>
</evidence>
<evidence type="ECO:0000256" key="2">
    <source>
        <dbReference type="SAM" id="MobiDB-lite"/>
    </source>
</evidence>
<dbReference type="AlphaFoldDB" id="A0AAW1FDT7"/>
<dbReference type="EMBL" id="JBCEZU010000078">
    <property type="protein sequence ID" value="KAK9532822.1"/>
    <property type="molecule type" value="Genomic_DNA"/>
</dbReference>
<feature type="coiled-coil region" evidence="1">
    <location>
        <begin position="44"/>
        <end position="71"/>
    </location>
</feature>
<evidence type="ECO:0000256" key="1">
    <source>
        <dbReference type="SAM" id="Coils"/>
    </source>
</evidence>
<protein>
    <submittedName>
        <fullName evidence="3">Uncharacterized protein</fullName>
    </submittedName>
</protein>
<sequence>MAESKAKKKADPRVLQHEINRLKLKLESDEQVRNASDIKLKLKVRALEDVNQDLELKFKRAKKENVEIITKSNIIKDSQTAQLDALWTYRVDMDEKLRKMSADMTEQLERSEEMLNRTIAQTIAQQTLTHEADKLEMTADFNRQKGEMEVSHQKQMEEVVSTLKDEIKQLEAKWHAAEVDHNNERIELQQQKHKDEDNFNNEIRMRKDDYDKLVKVCDELKKNNKIMCERTFELLKMDALKETNRDLMLNRKINEKTICTQEKELRELKMSLEKLQFILHEERNSHAVLKTKLDLDHNVEKALELKIKQLLLELKQAKEAKQEAIALKDTLTRTVDNLENRLGCLAREIKELKEEHQILQNYQLQFREGLQDCFDEISNKKEFNKRILELKRRYVDDVKSADVVKASIQRHREEKKNESVFREKVSKAFTNMTNWRKGIKEQAANEVVRIQQRHSEYITIINEQTVQIKEQKKAGKEMDAAPADVPAPDAAPADVPAPDAAPADVSAPDAAPADVPAPDAAPADVSAPDAAPADVSAPDAAPADVSAPDAAPADVSAPDAAPADVSAPDAAPADVSAPDAAPADVSAPDAAPADVSAPDAAPADVSAPDAAPADVSAPDAAPADVSAPDAAPADVSAPDAAPADVPDANTH</sequence>
<keyword evidence="4" id="KW-1185">Reference proteome</keyword>
<proteinExistence type="predicted"/>
<comment type="caution">
    <text evidence="3">The sequence shown here is derived from an EMBL/GenBank/DDBJ whole genome shotgun (WGS) entry which is preliminary data.</text>
</comment>
<name>A0AAW1FDT7_ZOAVI</name>
<feature type="coiled-coil region" evidence="1">
    <location>
        <begin position="153"/>
        <end position="180"/>
    </location>
</feature>
<feature type="coiled-coil region" evidence="1">
    <location>
        <begin position="300"/>
        <end position="365"/>
    </location>
</feature>
<feature type="compositionally biased region" description="Low complexity" evidence="2">
    <location>
        <begin position="480"/>
        <end position="651"/>
    </location>
</feature>
<feature type="region of interest" description="Disordered" evidence="2">
    <location>
        <begin position="471"/>
        <end position="651"/>
    </location>
</feature>
<accession>A0AAW1FDT7</accession>
<gene>
    <name evidence="3" type="ORF">VZT92_010189</name>
</gene>
<keyword evidence="1" id="KW-0175">Coiled coil</keyword>